<dbReference type="Proteomes" id="UP000284824">
    <property type="component" value="Unassembled WGS sequence"/>
</dbReference>
<evidence type="ECO:0000313" key="1">
    <source>
        <dbReference type="EMBL" id="RVX45182.1"/>
    </source>
</evidence>
<protein>
    <submittedName>
        <fullName evidence="1">Uncharacterized protein</fullName>
    </submittedName>
</protein>
<gene>
    <name evidence="1" type="ORF">EDD27_7964</name>
</gene>
<evidence type="ECO:0000313" key="2">
    <source>
        <dbReference type="Proteomes" id="UP000284824"/>
    </source>
</evidence>
<accession>A0A438MH60</accession>
<name>A0A438MH60_9ACTN</name>
<sequence length="143" mass="15828">MRWDLAAIGAYQRQGLTCWLITSPPVRVLRHLMLQIMRHILHHVIMSVSRTPVPLTDQDRELLEAIRTPGSAENMAIQHLAGQTLGPDTSTAAALHTLVDVARKAVLEEVMVTGYAALAAAQDNEDRAFRRAARRRTAEVATD</sequence>
<proteinExistence type="predicted"/>
<comment type="caution">
    <text evidence="1">The sequence shown here is derived from an EMBL/GenBank/DDBJ whole genome shotgun (WGS) entry which is preliminary data.</text>
</comment>
<organism evidence="1 2">
    <name type="scientific">Nonomuraea polychroma</name>
    <dbReference type="NCBI Taxonomy" id="46176"/>
    <lineage>
        <taxon>Bacteria</taxon>
        <taxon>Bacillati</taxon>
        <taxon>Actinomycetota</taxon>
        <taxon>Actinomycetes</taxon>
        <taxon>Streptosporangiales</taxon>
        <taxon>Streptosporangiaceae</taxon>
        <taxon>Nonomuraea</taxon>
    </lineage>
</organism>
<dbReference type="AlphaFoldDB" id="A0A438MH60"/>
<reference evidence="1 2" key="1">
    <citation type="submission" date="2019-01" db="EMBL/GenBank/DDBJ databases">
        <title>Sequencing the genomes of 1000 actinobacteria strains.</title>
        <authorList>
            <person name="Klenk H.-P."/>
        </authorList>
    </citation>
    <scope>NUCLEOTIDE SEQUENCE [LARGE SCALE GENOMIC DNA]</scope>
    <source>
        <strain evidence="1 2">DSM 43925</strain>
    </source>
</reference>
<dbReference type="EMBL" id="SAUN01000001">
    <property type="protein sequence ID" value="RVX45182.1"/>
    <property type="molecule type" value="Genomic_DNA"/>
</dbReference>
<keyword evidence="2" id="KW-1185">Reference proteome</keyword>